<protein>
    <submittedName>
        <fullName evidence="1">Uncharacterized protein</fullName>
    </submittedName>
</protein>
<keyword evidence="2" id="KW-1185">Reference proteome</keyword>
<proteinExistence type="predicted"/>
<dbReference type="Proteomes" id="UP001145114">
    <property type="component" value="Unassembled WGS sequence"/>
</dbReference>
<organism evidence="1 2">
    <name type="scientific">Spiromyces aspiralis</name>
    <dbReference type="NCBI Taxonomy" id="68401"/>
    <lineage>
        <taxon>Eukaryota</taxon>
        <taxon>Fungi</taxon>
        <taxon>Fungi incertae sedis</taxon>
        <taxon>Zoopagomycota</taxon>
        <taxon>Kickxellomycotina</taxon>
        <taxon>Kickxellomycetes</taxon>
        <taxon>Kickxellales</taxon>
        <taxon>Kickxellaceae</taxon>
        <taxon>Spiromyces</taxon>
    </lineage>
</organism>
<gene>
    <name evidence="1" type="ORF">EV182_005580</name>
</gene>
<dbReference type="EMBL" id="JAMZIH010002032">
    <property type="protein sequence ID" value="KAJ1677716.1"/>
    <property type="molecule type" value="Genomic_DNA"/>
</dbReference>
<reference evidence="1" key="1">
    <citation type="submission" date="2022-06" db="EMBL/GenBank/DDBJ databases">
        <title>Phylogenomic reconstructions and comparative analyses of Kickxellomycotina fungi.</title>
        <authorList>
            <person name="Reynolds N.K."/>
            <person name="Stajich J.E."/>
            <person name="Barry K."/>
            <person name="Grigoriev I.V."/>
            <person name="Crous P."/>
            <person name="Smith M.E."/>
        </authorList>
    </citation>
    <scope>NUCLEOTIDE SEQUENCE</scope>
    <source>
        <strain evidence="1">RSA 2271</strain>
    </source>
</reference>
<comment type="caution">
    <text evidence="1">The sequence shown here is derived from an EMBL/GenBank/DDBJ whole genome shotgun (WGS) entry which is preliminary data.</text>
</comment>
<accession>A0ACC1HPV6</accession>
<feature type="non-terminal residue" evidence="1">
    <location>
        <position position="510"/>
    </location>
</feature>
<evidence type="ECO:0000313" key="2">
    <source>
        <dbReference type="Proteomes" id="UP001145114"/>
    </source>
</evidence>
<feature type="non-terminal residue" evidence="1">
    <location>
        <position position="1"/>
    </location>
</feature>
<sequence length="510" mass="56778">GYHSNNPALALNAYIGMRGVQHLISAPQREMIWRRFGKNPSQLRSSIRAAMELYERAAKFSATTTKFDLSEQTSRMLEEYSGHSHNVDILLGLLRMPHCEVIKAAASTLVTYCSLKPHVGWDNKRPNRKQQQHYHHPQHFSSGYKWDTSRSLRDGLSIKDPGNSISSRYLQALITRLLVKLRDNGHLRDLWRLVDGSGAMFDGDATPFNILIRPYAAADDTISMRRILEAMRVRGVPPNMRTWNELLSAYWRNGTPERSKALFALILSHAGRGSTTAAESSLPEGSPTIAQSVVDPWAHWLALVDQGALDPYVKATIDEWARIPSVVSRWVPDRVTMAVMLKGLADAGERDEIDCIWRNRDSLNKLHGGDGPQVPILTGRHHALVSRRMAHQAEAQAGPPDTSIDDDTAEDGGAPDLAPLLLSQPSRGRDAAGWHGIIRQMGVHQLWKKDEASTPGFIGQVCEVLATMRAQGAWPSQATYTLLFNMAAQLQSPLMASVFLDEMRQVDKLP</sequence>
<evidence type="ECO:0000313" key="1">
    <source>
        <dbReference type="EMBL" id="KAJ1677716.1"/>
    </source>
</evidence>
<name>A0ACC1HPV6_9FUNG</name>